<accession>A0A939LNT7</accession>
<evidence type="ECO:0000256" key="3">
    <source>
        <dbReference type="ARBA" id="ARBA00022827"/>
    </source>
</evidence>
<dbReference type="SUPFAM" id="SSF54373">
    <property type="entry name" value="FAD-linked reductases, C-terminal domain"/>
    <property type="match status" value="1"/>
</dbReference>
<gene>
    <name evidence="6" type="primary">solA</name>
    <name evidence="6" type="ORF">J4G33_03330</name>
</gene>
<dbReference type="InterPro" id="IPR036188">
    <property type="entry name" value="FAD/NAD-bd_sf"/>
</dbReference>
<dbReference type="NCBIfam" id="NF008425">
    <property type="entry name" value="PRK11259.1"/>
    <property type="match status" value="1"/>
</dbReference>
<feature type="domain" description="FAD dependent oxidoreductase" evidence="5">
    <location>
        <begin position="1"/>
        <end position="351"/>
    </location>
</feature>
<comment type="cofactor">
    <cofactor evidence="1">
        <name>FAD</name>
        <dbReference type="ChEBI" id="CHEBI:57692"/>
    </cofactor>
</comment>
<evidence type="ECO:0000313" key="7">
    <source>
        <dbReference type="Proteomes" id="UP000664209"/>
    </source>
</evidence>
<dbReference type="SUPFAM" id="SSF51905">
    <property type="entry name" value="FAD/NAD(P)-binding domain"/>
    <property type="match status" value="1"/>
</dbReference>
<dbReference type="Pfam" id="PF01266">
    <property type="entry name" value="DAO"/>
    <property type="match status" value="1"/>
</dbReference>
<dbReference type="Proteomes" id="UP000664209">
    <property type="component" value="Unassembled WGS sequence"/>
</dbReference>
<dbReference type="GO" id="GO:0050660">
    <property type="term" value="F:flavin adenine dinucleotide binding"/>
    <property type="evidence" value="ECO:0007669"/>
    <property type="project" value="InterPro"/>
</dbReference>
<evidence type="ECO:0000259" key="5">
    <source>
        <dbReference type="Pfam" id="PF01266"/>
    </source>
</evidence>
<name>A0A939LNT7_9CELL</name>
<dbReference type="Gene3D" id="3.30.9.10">
    <property type="entry name" value="D-Amino Acid Oxidase, subunit A, domain 2"/>
    <property type="match status" value="1"/>
</dbReference>
<keyword evidence="4 6" id="KW-0560">Oxidoreductase</keyword>
<proteinExistence type="predicted"/>
<dbReference type="GO" id="GO:0050131">
    <property type="term" value="F:N-methyl-L-amino-acid oxidase activity"/>
    <property type="evidence" value="ECO:0007669"/>
    <property type="project" value="UniProtKB-EC"/>
</dbReference>
<sequence length="371" mass="39981">MGGAAAMELAGRGASVLGLERFRPGHDRGSAHGGTRLVRQSYFEGSAYVPLLRRAYAGWRELEEASGQELLTLCGGIYLGDPASEVVTGSLSSAREHGLPHEVLTAEEVRQRIPTMAPASHAVGVLEAAAGYVRPERTTRATVEVARRRGAEIHLEEPALGWTVTPGGGVEVRTAAGTYGADRLVLSPGAWAPGLLADLEIPLRVERQIFCWFTPDFTAQLPYEAYTDAEHPVYVESTDGNGTMYGFPMIDGPAGGLKLAYFRNGVETTAETVDRTVRPEEVEEVRARALQLFPQLTGPVVDARTCLYTTTPDEHFVLGPHPLHPQVAIACGFSGHGFKFVPVVGEILADLAVLGRTDHEIGLFDPTRFAR</sequence>
<evidence type="ECO:0000256" key="4">
    <source>
        <dbReference type="ARBA" id="ARBA00023002"/>
    </source>
</evidence>
<dbReference type="AlphaFoldDB" id="A0A939LNT7"/>
<reference evidence="6" key="1">
    <citation type="submission" date="2021-03" db="EMBL/GenBank/DDBJ databases">
        <title>Actinotalea soli sp. nov., isolated from soil.</title>
        <authorList>
            <person name="Ping W."/>
            <person name="Zhang J."/>
        </authorList>
    </citation>
    <scope>NUCLEOTIDE SEQUENCE</scope>
    <source>
        <strain evidence="6">BY-33</strain>
    </source>
</reference>
<evidence type="ECO:0000256" key="1">
    <source>
        <dbReference type="ARBA" id="ARBA00001974"/>
    </source>
</evidence>
<dbReference type="GO" id="GO:0008115">
    <property type="term" value="F:sarcosine oxidase activity"/>
    <property type="evidence" value="ECO:0007669"/>
    <property type="project" value="TreeGrafter"/>
</dbReference>
<dbReference type="InterPro" id="IPR045170">
    <property type="entry name" value="MTOX"/>
</dbReference>
<evidence type="ECO:0000313" key="6">
    <source>
        <dbReference type="EMBL" id="MBO1750828.1"/>
    </source>
</evidence>
<dbReference type="PANTHER" id="PTHR10961">
    <property type="entry name" value="PEROXISOMAL SARCOSINE OXIDASE"/>
    <property type="match status" value="1"/>
</dbReference>
<keyword evidence="3" id="KW-0274">FAD</keyword>
<comment type="caution">
    <text evidence="6">The sequence shown here is derived from an EMBL/GenBank/DDBJ whole genome shotgun (WGS) entry which is preliminary data.</text>
</comment>
<evidence type="ECO:0000256" key="2">
    <source>
        <dbReference type="ARBA" id="ARBA00022630"/>
    </source>
</evidence>
<dbReference type="InterPro" id="IPR006076">
    <property type="entry name" value="FAD-dep_OxRdtase"/>
</dbReference>
<keyword evidence="2" id="KW-0285">Flavoprotein</keyword>
<organism evidence="6 7">
    <name type="scientific">Actinotalea soli</name>
    <dbReference type="NCBI Taxonomy" id="2819234"/>
    <lineage>
        <taxon>Bacteria</taxon>
        <taxon>Bacillati</taxon>
        <taxon>Actinomycetota</taxon>
        <taxon>Actinomycetes</taxon>
        <taxon>Micrococcales</taxon>
        <taxon>Cellulomonadaceae</taxon>
        <taxon>Actinotalea</taxon>
    </lineage>
</organism>
<dbReference type="EC" id="1.5.3.2" evidence="6"/>
<dbReference type="EMBL" id="JAGEMK010000001">
    <property type="protein sequence ID" value="MBO1750828.1"/>
    <property type="molecule type" value="Genomic_DNA"/>
</dbReference>
<keyword evidence="7" id="KW-1185">Reference proteome</keyword>
<protein>
    <submittedName>
        <fullName evidence="6">N-methyl-L-tryptophan oxidase</fullName>
        <ecNumber evidence="6">1.5.3.2</ecNumber>
    </submittedName>
</protein>
<dbReference type="PANTHER" id="PTHR10961:SF7">
    <property type="entry name" value="FAD DEPENDENT OXIDOREDUCTASE DOMAIN-CONTAINING PROTEIN"/>
    <property type="match status" value="1"/>
</dbReference>
<dbReference type="Gene3D" id="3.50.50.60">
    <property type="entry name" value="FAD/NAD(P)-binding domain"/>
    <property type="match status" value="1"/>
</dbReference>